<reference evidence="2 3" key="1">
    <citation type="submission" date="2023-10" db="EMBL/GenBank/DDBJ databases">
        <title>Genomes of two closely related lineages of the louse Polyplax serrata with different host specificities.</title>
        <authorList>
            <person name="Martinu J."/>
            <person name="Tarabai H."/>
            <person name="Stefka J."/>
            <person name="Hypsa V."/>
        </authorList>
    </citation>
    <scope>NUCLEOTIDE SEQUENCE [LARGE SCALE GENOMIC DNA]</scope>
    <source>
        <strain evidence="2">HR10_N</strain>
    </source>
</reference>
<comment type="caution">
    <text evidence="2">The sequence shown here is derived from an EMBL/GenBank/DDBJ whole genome shotgun (WGS) entry which is preliminary data.</text>
</comment>
<gene>
    <name evidence="2" type="ORF">RUM43_000140</name>
</gene>
<evidence type="ECO:0000256" key="1">
    <source>
        <dbReference type="SAM" id="MobiDB-lite"/>
    </source>
</evidence>
<evidence type="ECO:0000313" key="2">
    <source>
        <dbReference type="EMBL" id="KAK6643877.1"/>
    </source>
</evidence>
<sequence>MVRTGTKVGSWRNPNGSPPTPGTQSQSGCWPPVTIILNLTRRTNQLNVQYHFTLKNKNVKRMDTRRRRKMGNQIWKENMETELYSGEGKEGKDKTSQQEMQ</sequence>
<protein>
    <submittedName>
        <fullName evidence="2">Uncharacterized protein</fullName>
    </submittedName>
</protein>
<name>A0AAN8SCD1_POLSC</name>
<dbReference type="Proteomes" id="UP001372834">
    <property type="component" value="Unassembled WGS sequence"/>
</dbReference>
<organism evidence="2 3">
    <name type="scientific">Polyplax serrata</name>
    <name type="common">Common mouse louse</name>
    <dbReference type="NCBI Taxonomy" id="468196"/>
    <lineage>
        <taxon>Eukaryota</taxon>
        <taxon>Metazoa</taxon>
        <taxon>Ecdysozoa</taxon>
        <taxon>Arthropoda</taxon>
        <taxon>Hexapoda</taxon>
        <taxon>Insecta</taxon>
        <taxon>Pterygota</taxon>
        <taxon>Neoptera</taxon>
        <taxon>Paraneoptera</taxon>
        <taxon>Psocodea</taxon>
        <taxon>Troctomorpha</taxon>
        <taxon>Phthiraptera</taxon>
        <taxon>Anoplura</taxon>
        <taxon>Polyplacidae</taxon>
        <taxon>Polyplax</taxon>
    </lineage>
</organism>
<accession>A0AAN8SCD1</accession>
<feature type="compositionally biased region" description="Basic and acidic residues" evidence="1">
    <location>
        <begin position="87"/>
        <end position="101"/>
    </location>
</feature>
<dbReference type="AlphaFoldDB" id="A0AAN8SCD1"/>
<feature type="region of interest" description="Disordered" evidence="1">
    <location>
        <begin position="67"/>
        <end position="101"/>
    </location>
</feature>
<feature type="region of interest" description="Disordered" evidence="1">
    <location>
        <begin position="1"/>
        <end position="29"/>
    </location>
</feature>
<evidence type="ECO:0000313" key="3">
    <source>
        <dbReference type="Proteomes" id="UP001372834"/>
    </source>
</evidence>
<proteinExistence type="predicted"/>
<dbReference type="EMBL" id="JAWJWE010000001">
    <property type="protein sequence ID" value="KAK6643877.1"/>
    <property type="molecule type" value="Genomic_DNA"/>
</dbReference>